<feature type="signal peptide" evidence="2">
    <location>
        <begin position="1"/>
        <end position="23"/>
    </location>
</feature>
<dbReference type="KEGG" id="uli:ETAA1_42150"/>
<evidence type="ECO:0000256" key="2">
    <source>
        <dbReference type="SAM" id="SignalP"/>
    </source>
</evidence>
<feature type="compositionally biased region" description="Basic and acidic residues" evidence="1">
    <location>
        <begin position="49"/>
        <end position="58"/>
    </location>
</feature>
<dbReference type="RefSeq" id="WP_202920296.1">
    <property type="nucleotide sequence ID" value="NZ_CP036273.1"/>
</dbReference>
<accession>A0A517XXJ6</accession>
<keyword evidence="2" id="KW-0732">Signal</keyword>
<organism evidence="3 4">
    <name type="scientific">Urbifossiella limnaea</name>
    <dbReference type="NCBI Taxonomy" id="2528023"/>
    <lineage>
        <taxon>Bacteria</taxon>
        <taxon>Pseudomonadati</taxon>
        <taxon>Planctomycetota</taxon>
        <taxon>Planctomycetia</taxon>
        <taxon>Gemmatales</taxon>
        <taxon>Gemmataceae</taxon>
        <taxon>Urbifossiella</taxon>
    </lineage>
</organism>
<feature type="chain" id="PRO_5022141713" evidence="2">
    <location>
        <begin position="24"/>
        <end position="58"/>
    </location>
</feature>
<gene>
    <name evidence="3" type="ORF">ETAA1_42150</name>
</gene>
<sequence precursor="true">MFRRLAALTVLAFSLGIVSYAGMATGQEKEKPKSKSTTKGTAKGTKKGKAPEKTEKSE</sequence>
<evidence type="ECO:0000256" key="1">
    <source>
        <dbReference type="SAM" id="MobiDB-lite"/>
    </source>
</evidence>
<protein>
    <submittedName>
        <fullName evidence="3">Uncharacterized protein</fullName>
    </submittedName>
</protein>
<evidence type="ECO:0000313" key="3">
    <source>
        <dbReference type="EMBL" id="QDU22238.1"/>
    </source>
</evidence>
<evidence type="ECO:0000313" key="4">
    <source>
        <dbReference type="Proteomes" id="UP000319576"/>
    </source>
</evidence>
<feature type="region of interest" description="Disordered" evidence="1">
    <location>
        <begin position="24"/>
        <end position="58"/>
    </location>
</feature>
<reference evidence="3 4" key="1">
    <citation type="submission" date="2019-02" db="EMBL/GenBank/DDBJ databases">
        <title>Deep-cultivation of Planctomycetes and their phenomic and genomic characterization uncovers novel biology.</title>
        <authorList>
            <person name="Wiegand S."/>
            <person name="Jogler M."/>
            <person name="Boedeker C."/>
            <person name="Pinto D."/>
            <person name="Vollmers J."/>
            <person name="Rivas-Marin E."/>
            <person name="Kohn T."/>
            <person name="Peeters S.H."/>
            <person name="Heuer A."/>
            <person name="Rast P."/>
            <person name="Oberbeckmann S."/>
            <person name="Bunk B."/>
            <person name="Jeske O."/>
            <person name="Meyerdierks A."/>
            <person name="Storesund J.E."/>
            <person name="Kallscheuer N."/>
            <person name="Luecker S."/>
            <person name="Lage O.M."/>
            <person name="Pohl T."/>
            <person name="Merkel B.J."/>
            <person name="Hornburger P."/>
            <person name="Mueller R.-W."/>
            <person name="Bruemmer F."/>
            <person name="Labrenz M."/>
            <person name="Spormann A.M."/>
            <person name="Op den Camp H."/>
            <person name="Overmann J."/>
            <person name="Amann R."/>
            <person name="Jetten M.S.M."/>
            <person name="Mascher T."/>
            <person name="Medema M.H."/>
            <person name="Devos D.P."/>
            <person name="Kaster A.-K."/>
            <person name="Ovreas L."/>
            <person name="Rohde M."/>
            <person name="Galperin M.Y."/>
            <person name="Jogler C."/>
        </authorList>
    </citation>
    <scope>NUCLEOTIDE SEQUENCE [LARGE SCALE GENOMIC DNA]</scope>
    <source>
        <strain evidence="3 4">ETA_A1</strain>
    </source>
</reference>
<dbReference type="Proteomes" id="UP000319576">
    <property type="component" value="Chromosome"/>
</dbReference>
<dbReference type="EMBL" id="CP036273">
    <property type="protein sequence ID" value="QDU22238.1"/>
    <property type="molecule type" value="Genomic_DNA"/>
</dbReference>
<name>A0A517XXJ6_9BACT</name>
<proteinExistence type="predicted"/>
<dbReference type="AlphaFoldDB" id="A0A517XXJ6"/>
<keyword evidence="4" id="KW-1185">Reference proteome</keyword>